<name>A0A9P0ITT6_9DIPT</name>
<proteinExistence type="predicted"/>
<dbReference type="SMART" id="SM00233">
    <property type="entry name" value="PH"/>
    <property type="match status" value="1"/>
</dbReference>
<dbReference type="OrthoDB" id="5964374at2759"/>
<evidence type="ECO:0000313" key="3">
    <source>
        <dbReference type="EMBL" id="CAH1717378.1"/>
    </source>
</evidence>
<keyword evidence="4" id="KW-1185">Reference proteome</keyword>
<feature type="region of interest" description="Disordered" evidence="1">
    <location>
        <begin position="162"/>
        <end position="186"/>
    </location>
</feature>
<accession>A0A9P0ITT6</accession>
<dbReference type="InterPro" id="IPR001849">
    <property type="entry name" value="PH_domain"/>
</dbReference>
<protein>
    <recommendedName>
        <fullName evidence="2">PH domain-containing protein</fullName>
    </recommendedName>
</protein>
<feature type="compositionally biased region" description="Polar residues" evidence="1">
    <location>
        <begin position="315"/>
        <end position="342"/>
    </location>
</feature>
<sequence>MQKFVIKKITRSTNITISEEQNLLQCSDQVQQLKPKKQLHLDDQNLENQISVKMCGYLKKKRNFGGWTKLFFVLQNSLLMSYNSKEEYEEKLKSFKDVICLIPGNTVLLPSLEPRFTIASNLNTFYIFRCDDNKTCSKWITAILECLSRDINMEFTGKKSSNLEKNSYSQQSLSNGSGSSNRSKYSKFSNHSWENLQGPSGNGVNSNWIVNHNGRILLELNMLNCNRAKLPIASQTAKILKNCTDNDVIQTTKQINFINNDENHNFIHHNGNHHHQHEMNLAHDTHHLFEKPDQFRLHNDRKIQSREVNRISKMFPSTTKFSSESESQRPENLTQSNGTVNEIGTEEQEQTISLGEEYSMFTTGDYASVDSTRFNNKLNIEDTYSEIGSNNQDGHHYVINDSVYAIPVKSNKWIKSHENGDLPEYSVVNLHKKYEERLKKGRTREPIRDELKVNDLLKNLNIYEDIEIARNKNHNHNSKTKISDETNIYELIDIPPLNPSTRKARSLVWKNLSRINIFDFAKRFKDNSSNDSSPMASTHVDSETIKKRQKHSLTFNAFSKHFNYRSMRNKARKMYRKSNSTSVIPEIVSASSTTSSSFMSSQRN</sequence>
<dbReference type="CDD" id="cd00821">
    <property type="entry name" value="PH"/>
    <property type="match status" value="1"/>
</dbReference>
<evidence type="ECO:0000259" key="2">
    <source>
        <dbReference type="PROSITE" id="PS50003"/>
    </source>
</evidence>
<evidence type="ECO:0000313" key="4">
    <source>
        <dbReference type="Proteomes" id="UP001153620"/>
    </source>
</evidence>
<dbReference type="Gene3D" id="2.30.29.30">
    <property type="entry name" value="Pleckstrin-homology domain (PH domain)/Phosphotyrosine-binding domain (PTB)"/>
    <property type="match status" value="1"/>
</dbReference>
<dbReference type="AlphaFoldDB" id="A0A9P0ITT6"/>
<dbReference type="EMBL" id="OU895878">
    <property type="protein sequence ID" value="CAH1717378.1"/>
    <property type="molecule type" value="Genomic_DNA"/>
</dbReference>
<feature type="domain" description="PH" evidence="2">
    <location>
        <begin position="51"/>
        <end position="148"/>
    </location>
</feature>
<evidence type="ECO:0000256" key="1">
    <source>
        <dbReference type="SAM" id="MobiDB-lite"/>
    </source>
</evidence>
<dbReference type="PROSITE" id="PS50003">
    <property type="entry name" value="PH_DOMAIN"/>
    <property type="match status" value="1"/>
</dbReference>
<gene>
    <name evidence="3" type="ORF">CHIRRI_LOCUS4873</name>
</gene>
<feature type="region of interest" description="Disordered" evidence="1">
    <location>
        <begin position="315"/>
        <end position="343"/>
    </location>
</feature>
<feature type="compositionally biased region" description="Low complexity" evidence="1">
    <location>
        <begin position="166"/>
        <end position="186"/>
    </location>
</feature>
<organism evidence="3 4">
    <name type="scientific">Chironomus riparius</name>
    <dbReference type="NCBI Taxonomy" id="315576"/>
    <lineage>
        <taxon>Eukaryota</taxon>
        <taxon>Metazoa</taxon>
        <taxon>Ecdysozoa</taxon>
        <taxon>Arthropoda</taxon>
        <taxon>Hexapoda</taxon>
        <taxon>Insecta</taxon>
        <taxon>Pterygota</taxon>
        <taxon>Neoptera</taxon>
        <taxon>Endopterygota</taxon>
        <taxon>Diptera</taxon>
        <taxon>Nematocera</taxon>
        <taxon>Chironomoidea</taxon>
        <taxon>Chironomidae</taxon>
        <taxon>Chironominae</taxon>
        <taxon>Chironomus</taxon>
    </lineage>
</organism>
<reference evidence="3" key="1">
    <citation type="submission" date="2022-01" db="EMBL/GenBank/DDBJ databases">
        <authorList>
            <person name="King R."/>
        </authorList>
    </citation>
    <scope>NUCLEOTIDE SEQUENCE</scope>
</reference>
<dbReference type="InterPro" id="IPR011993">
    <property type="entry name" value="PH-like_dom_sf"/>
</dbReference>
<reference evidence="3" key="2">
    <citation type="submission" date="2022-10" db="EMBL/GenBank/DDBJ databases">
        <authorList>
            <consortium name="ENA_rothamsted_submissions"/>
            <consortium name="culmorum"/>
            <person name="King R."/>
        </authorList>
    </citation>
    <scope>NUCLEOTIDE SEQUENCE</scope>
</reference>
<dbReference type="Pfam" id="PF00169">
    <property type="entry name" value="PH"/>
    <property type="match status" value="1"/>
</dbReference>
<feature type="region of interest" description="Disordered" evidence="1">
    <location>
        <begin position="527"/>
        <end position="547"/>
    </location>
</feature>
<dbReference type="Proteomes" id="UP001153620">
    <property type="component" value="Chromosome 2"/>
</dbReference>
<dbReference type="SUPFAM" id="SSF50729">
    <property type="entry name" value="PH domain-like"/>
    <property type="match status" value="1"/>
</dbReference>